<gene>
    <name evidence="3" type="primary">mta_20</name>
    <name evidence="3" type="ORF">SDC9_142399</name>
</gene>
<evidence type="ECO:0000259" key="2">
    <source>
        <dbReference type="PROSITE" id="PS50937"/>
    </source>
</evidence>
<dbReference type="EMBL" id="VSSQ01041760">
    <property type="protein sequence ID" value="MPM95245.1"/>
    <property type="molecule type" value="Genomic_DNA"/>
</dbReference>
<dbReference type="Pfam" id="PF07739">
    <property type="entry name" value="TipAS"/>
    <property type="match status" value="1"/>
</dbReference>
<dbReference type="PANTHER" id="PTHR30204">
    <property type="entry name" value="REDOX-CYCLING DRUG-SENSING TRANSCRIPTIONAL ACTIVATOR SOXR"/>
    <property type="match status" value="1"/>
</dbReference>
<accession>A0A645E108</accession>
<dbReference type="GO" id="GO:0003700">
    <property type="term" value="F:DNA-binding transcription factor activity"/>
    <property type="evidence" value="ECO:0007669"/>
    <property type="project" value="InterPro"/>
</dbReference>
<dbReference type="InterPro" id="IPR009061">
    <property type="entry name" value="DNA-bd_dom_put_sf"/>
</dbReference>
<dbReference type="Pfam" id="PF13411">
    <property type="entry name" value="MerR_1"/>
    <property type="match status" value="1"/>
</dbReference>
<evidence type="ECO:0000256" key="1">
    <source>
        <dbReference type="ARBA" id="ARBA00023125"/>
    </source>
</evidence>
<dbReference type="InterPro" id="IPR012925">
    <property type="entry name" value="TipAS_dom"/>
</dbReference>
<evidence type="ECO:0000313" key="3">
    <source>
        <dbReference type="EMBL" id="MPM95245.1"/>
    </source>
</evidence>
<comment type="caution">
    <text evidence="3">The sequence shown here is derived from an EMBL/GenBank/DDBJ whole genome shotgun (WGS) entry which is preliminary data.</text>
</comment>
<dbReference type="Gene3D" id="1.10.490.50">
    <property type="entry name" value="Antibiotic binding domain of TipA-like multidrug resistance regulators"/>
    <property type="match status" value="1"/>
</dbReference>
<dbReference type="SMART" id="SM00422">
    <property type="entry name" value="HTH_MERR"/>
    <property type="match status" value="1"/>
</dbReference>
<dbReference type="GO" id="GO:0003677">
    <property type="term" value="F:DNA binding"/>
    <property type="evidence" value="ECO:0007669"/>
    <property type="project" value="UniProtKB-KW"/>
</dbReference>
<keyword evidence="1" id="KW-0238">DNA-binding</keyword>
<proteinExistence type="predicted"/>
<dbReference type="PANTHER" id="PTHR30204:SF96">
    <property type="entry name" value="CHROMOSOME-ANCHORING PROTEIN RACA"/>
    <property type="match status" value="1"/>
</dbReference>
<dbReference type="InterPro" id="IPR047057">
    <property type="entry name" value="MerR_fam"/>
</dbReference>
<protein>
    <submittedName>
        <fullName evidence="3">HTH-type transcriptional activator mta</fullName>
    </submittedName>
</protein>
<dbReference type="PROSITE" id="PS50937">
    <property type="entry name" value="HTH_MERR_2"/>
    <property type="match status" value="1"/>
</dbReference>
<dbReference type="InterPro" id="IPR036244">
    <property type="entry name" value="TipA-like_antibiotic-bd"/>
</dbReference>
<dbReference type="Gene3D" id="1.10.1660.10">
    <property type="match status" value="1"/>
</dbReference>
<organism evidence="3">
    <name type="scientific">bioreactor metagenome</name>
    <dbReference type="NCBI Taxonomy" id="1076179"/>
    <lineage>
        <taxon>unclassified sequences</taxon>
        <taxon>metagenomes</taxon>
        <taxon>ecological metagenomes</taxon>
    </lineage>
</organism>
<reference evidence="3" key="1">
    <citation type="submission" date="2019-08" db="EMBL/GenBank/DDBJ databases">
        <authorList>
            <person name="Kucharzyk K."/>
            <person name="Murdoch R.W."/>
            <person name="Higgins S."/>
            <person name="Loffler F."/>
        </authorList>
    </citation>
    <scope>NUCLEOTIDE SEQUENCE</scope>
</reference>
<dbReference type="SUPFAM" id="SSF89082">
    <property type="entry name" value="Antibiotic binding domain of TipA-like multidrug resistance regulators"/>
    <property type="match status" value="1"/>
</dbReference>
<dbReference type="SUPFAM" id="SSF46955">
    <property type="entry name" value="Putative DNA-binding domain"/>
    <property type="match status" value="1"/>
</dbReference>
<dbReference type="InterPro" id="IPR000551">
    <property type="entry name" value="MerR-type_HTH_dom"/>
</dbReference>
<dbReference type="CDD" id="cd01106">
    <property type="entry name" value="HTH_TipAL-Mta"/>
    <property type="match status" value="1"/>
</dbReference>
<feature type="domain" description="HTH merR-type" evidence="2">
    <location>
        <begin position="13"/>
        <end position="74"/>
    </location>
</feature>
<dbReference type="AlphaFoldDB" id="A0A645E108"/>
<sequence>MKKQSFNVKDIVRITGVTTRTLHYYDKINLLKPSGKAENGYRVYSKEDLENLQTILFFKEMDLTLREISDIMRLSKEEQRKVLNQHYQTLILKQQRLGAIIHAVEDYVSGKDIFNLNIFKNSTVLPLQEQYNREAKIVYGDTEKYREYEKNLEKLSDAEKEVFKDEFAQNMENIFKKLASWINEVPSSSEIQELIEEWKSYLEKSMVCDREILECIAHTYKNDNRFKKYINQFSDKDLSSIIYEAIMHYAKNVK</sequence>
<name>A0A645E108_9ZZZZ</name>